<evidence type="ECO:0000259" key="2">
    <source>
        <dbReference type="Pfam" id="PF13458"/>
    </source>
</evidence>
<feature type="non-terminal residue" evidence="3">
    <location>
        <position position="119"/>
    </location>
</feature>
<dbReference type="PANTHER" id="PTHR30483">
    <property type="entry name" value="LEUCINE-SPECIFIC-BINDING PROTEIN"/>
    <property type="match status" value="1"/>
</dbReference>
<protein>
    <recommendedName>
        <fullName evidence="2">Leucine-binding protein domain-containing protein</fullName>
    </recommendedName>
</protein>
<organism evidence="3">
    <name type="scientific">marine metagenome</name>
    <dbReference type="NCBI Taxonomy" id="408172"/>
    <lineage>
        <taxon>unclassified sequences</taxon>
        <taxon>metagenomes</taxon>
        <taxon>ecological metagenomes</taxon>
    </lineage>
</organism>
<dbReference type="Gene3D" id="3.40.50.2300">
    <property type="match status" value="1"/>
</dbReference>
<dbReference type="InterPro" id="IPR028082">
    <property type="entry name" value="Peripla_BP_I"/>
</dbReference>
<dbReference type="AlphaFoldDB" id="A0A383ET92"/>
<feature type="domain" description="Leucine-binding protein" evidence="2">
    <location>
        <begin position="30"/>
        <end position="116"/>
    </location>
</feature>
<dbReference type="PANTHER" id="PTHR30483:SF6">
    <property type="entry name" value="PERIPLASMIC BINDING PROTEIN OF ABC TRANSPORTER FOR NATURAL AMINO ACIDS"/>
    <property type="match status" value="1"/>
</dbReference>
<dbReference type="InterPro" id="IPR028081">
    <property type="entry name" value="Leu-bd"/>
</dbReference>
<keyword evidence="1" id="KW-0732">Signal</keyword>
<accession>A0A383ET92</accession>
<name>A0A383ET92_9ZZZZ</name>
<dbReference type="EMBL" id="UINC01228742">
    <property type="protein sequence ID" value="SVE60182.1"/>
    <property type="molecule type" value="Genomic_DNA"/>
</dbReference>
<evidence type="ECO:0000256" key="1">
    <source>
        <dbReference type="ARBA" id="ARBA00022729"/>
    </source>
</evidence>
<reference evidence="3" key="1">
    <citation type="submission" date="2018-05" db="EMBL/GenBank/DDBJ databases">
        <authorList>
            <person name="Lanie J.A."/>
            <person name="Ng W.-L."/>
            <person name="Kazmierczak K.M."/>
            <person name="Andrzejewski T.M."/>
            <person name="Davidsen T.M."/>
            <person name="Wayne K.J."/>
            <person name="Tettelin H."/>
            <person name="Glass J.I."/>
            <person name="Rusch D."/>
            <person name="Podicherti R."/>
            <person name="Tsui H.-C.T."/>
            <person name="Winkler M.E."/>
        </authorList>
    </citation>
    <scope>NUCLEOTIDE SEQUENCE</scope>
</reference>
<proteinExistence type="predicted"/>
<sequence>MDMIRKTMWVLYSILLMGSANTFAADCTHKIGSVLSLTGAYGAHGVPISRAAQMGVEHVNEARKQLGIGCDLVYDVRDSNTQASVAVDAARKLIDIEGVTALVGPISSGITAPLLSSVT</sequence>
<dbReference type="Pfam" id="PF13458">
    <property type="entry name" value="Peripla_BP_6"/>
    <property type="match status" value="1"/>
</dbReference>
<dbReference type="InterPro" id="IPR051010">
    <property type="entry name" value="BCAA_transport"/>
</dbReference>
<evidence type="ECO:0000313" key="3">
    <source>
        <dbReference type="EMBL" id="SVE60182.1"/>
    </source>
</evidence>
<dbReference type="SUPFAM" id="SSF53822">
    <property type="entry name" value="Periplasmic binding protein-like I"/>
    <property type="match status" value="1"/>
</dbReference>
<gene>
    <name evidence="3" type="ORF">METZ01_LOCUS513036</name>
</gene>